<feature type="domain" description="HTH luxR-type" evidence="4">
    <location>
        <begin position="157"/>
        <end position="222"/>
    </location>
</feature>
<accession>A0A4R7SSQ3</accession>
<dbReference type="SMART" id="SM00448">
    <property type="entry name" value="REC"/>
    <property type="match status" value="1"/>
</dbReference>
<evidence type="ECO:0000256" key="3">
    <source>
        <dbReference type="PROSITE-ProRule" id="PRU00169"/>
    </source>
</evidence>
<protein>
    <submittedName>
        <fullName evidence="6">LuxR family two component transcriptional regulator</fullName>
    </submittedName>
</protein>
<dbReference type="InterPro" id="IPR039420">
    <property type="entry name" value="WalR-like"/>
</dbReference>
<sequence>MAPKSSDQKASSKRVLIVDDHPVFRAGLTGLVGMEPDLAVCGEAHDAAQAMEAIARFKPDLVMMDMSLPDKSGLEALKDVRAVHPQIPVLMISMHDETLYAERVIRAGGRGYIMKQEGPEKVIQAIRKVLAGGISVSDRISTLILDALAGSQGPKQEGASVTKLTDREFEVYRLVGQGKEPQEVARLLHLSVKTVDTHRSQIKRKLGLKNNTELVHHATRWAGEQA</sequence>
<keyword evidence="7" id="KW-1185">Reference proteome</keyword>
<gene>
    <name evidence="6" type="ORF">EI77_00550</name>
</gene>
<comment type="caution">
    <text evidence="6">The sequence shown here is derived from an EMBL/GenBank/DDBJ whole genome shotgun (WGS) entry which is preliminary data.</text>
</comment>
<dbReference type="SUPFAM" id="SSF46894">
    <property type="entry name" value="C-terminal effector domain of the bipartite response regulators"/>
    <property type="match status" value="1"/>
</dbReference>
<keyword evidence="2" id="KW-0238">DNA-binding</keyword>
<dbReference type="InterPro" id="IPR001789">
    <property type="entry name" value="Sig_transdc_resp-reg_receiver"/>
</dbReference>
<evidence type="ECO:0000259" key="5">
    <source>
        <dbReference type="PROSITE" id="PS50110"/>
    </source>
</evidence>
<dbReference type="CDD" id="cd06170">
    <property type="entry name" value="LuxR_C_like"/>
    <property type="match status" value="1"/>
</dbReference>
<evidence type="ECO:0000256" key="2">
    <source>
        <dbReference type="ARBA" id="ARBA00023125"/>
    </source>
</evidence>
<dbReference type="EMBL" id="SOCA01000001">
    <property type="protein sequence ID" value="TDU81247.1"/>
    <property type="molecule type" value="Genomic_DNA"/>
</dbReference>
<dbReference type="AlphaFoldDB" id="A0A4R7SSQ3"/>
<dbReference type="SMART" id="SM00421">
    <property type="entry name" value="HTH_LUXR"/>
    <property type="match status" value="1"/>
</dbReference>
<evidence type="ECO:0000313" key="7">
    <source>
        <dbReference type="Proteomes" id="UP000295662"/>
    </source>
</evidence>
<name>A0A4R7SSQ3_9BACT</name>
<evidence type="ECO:0000259" key="4">
    <source>
        <dbReference type="PROSITE" id="PS50043"/>
    </source>
</evidence>
<feature type="domain" description="Response regulatory" evidence="5">
    <location>
        <begin position="14"/>
        <end position="130"/>
    </location>
</feature>
<dbReference type="PROSITE" id="PS50043">
    <property type="entry name" value="HTH_LUXR_2"/>
    <property type="match status" value="1"/>
</dbReference>
<reference evidence="6 7" key="1">
    <citation type="submission" date="2019-03" db="EMBL/GenBank/DDBJ databases">
        <title>Genomic Encyclopedia of Archaeal and Bacterial Type Strains, Phase II (KMG-II): from individual species to whole genera.</title>
        <authorList>
            <person name="Goeker M."/>
        </authorList>
    </citation>
    <scope>NUCLEOTIDE SEQUENCE [LARGE SCALE GENOMIC DNA]</scope>
    <source>
        <strain evidence="6 7">ATCC 25309</strain>
    </source>
</reference>
<dbReference type="PROSITE" id="PS50110">
    <property type="entry name" value="RESPONSE_REGULATORY"/>
    <property type="match status" value="1"/>
</dbReference>
<dbReference type="RefSeq" id="WP_133793215.1">
    <property type="nucleotide sequence ID" value="NZ_SOCA01000001.1"/>
</dbReference>
<dbReference type="Pfam" id="PF00196">
    <property type="entry name" value="GerE"/>
    <property type="match status" value="1"/>
</dbReference>
<dbReference type="Gene3D" id="3.40.50.2300">
    <property type="match status" value="1"/>
</dbReference>
<dbReference type="GO" id="GO:0003677">
    <property type="term" value="F:DNA binding"/>
    <property type="evidence" value="ECO:0007669"/>
    <property type="project" value="UniProtKB-KW"/>
</dbReference>
<dbReference type="InterPro" id="IPR058245">
    <property type="entry name" value="NreC/VraR/RcsB-like_REC"/>
</dbReference>
<dbReference type="InterPro" id="IPR000792">
    <property type="entry name" value="Tscrpt_reg_LuxR_C"/>
</dbReference>
<dbReference type="InterPro" id="IPR011006">
    <property type="entry name" value="CheY-like_superfamily"/>
</dbReference>
<dbReference type="InterPro" id="IPR016032">
    <property type="entry name" value="Sig_transdc_resp-reg_C-effctor"/>
</dbReference>
<organism evidence="6 7">
    <name type="scientific">Prosthecobacter fusiformis</name>
    <dbReference type="NCBI Taxonomy" id="48464"/>
    <lineage>
        <taxon>Bacteria</taxon>
        <taxon>Pseudomonadati</taxon>
        <taxon>Verrucomicrobiota</taxon>
        <taxon>Verrucomicrobiia</taxon>
        <taxon>Verrucomicrobiales</taxon>
        <taxon>Verrucomicrobiaceae</taxon>
        <taxon>Prosthecobacter</taxon>
    </lineage>
</organism>
<feature type="modified residue" description="4-aspartylphosphate" evidence="3">
    <location>
        <position position="65"/>
    </location>
</feature>
<dbReference type="GO" id="GO:0000160">
    <property type="term" value="P:phosphorelay signal transduction system"/>
    <property type="evidence" value="ECO:0007669"/>
    <property type="project" value="InterPro"/>
</dbReference>
<dbReference type="SUPFAM" id="SSF52172">
    <property type="entry name" value="CheY-like"/>
    <property type="match status" value="1"/>
</dbReference>
<dbReference type="PANTHER" id="PTHR43214">
    <property type="entry name" value="TWO-COMPONENT RESPONSE REGULATOR"/>
    <property type="match status" value="1"/>
</dbReference>
<evidence type="ECO:0000256" key="1">
    <source>
        <dbReference type="ARBA" id="ARBA00022553"/>
    </source>
</evidence>
<dbReference type="GO" id="GO:0006355">
    <property type="term" value="P:regulation of DNA-templated transcription"/>
    <property type="evidence" value="ECO:0007669"/>
    <property type="project" value="InterPro"/>
</dbReference>
<dbReference type="PRINTS" id="PR00038">
    <property type="entry name" value="HTHLUXR"/>
</dbReference>
<proteinExistence type="predicted"/>
<dbReference type="CDD" id="cd17535">
    <property type="entry name" value="REC_NarL-like"/>
    <property type="match status" value="1"/>
</dbReference>
<dbReference type="Pfam" id="PF00072">
    <property type="entry name" value="Response_reg"/>
    <property type="match status" value="1"/>
</dbReference>
<dbReference type="Proteomes" id="UP000295662">
    <property type="component" value="Unassembled WGS sequence"/>
</dbReference>
<keyword evidence="1 3" id="KW-0597">Phosphoprotein</keyword>
<evidence type="ECO:0000313" key="6">
    <source>
        <dbReference type="EMBL" id="TDU81247.1"/>
    </source>
</evidence>
<dbReference type="PANTHER" id="PTHR43214:SF43">
    <property type="entry name" value="TWO-COMPONENT RESPONSE REGULATOR"/>
    <property type="match status" value="1"/>
</dbReference>
<dbReference type="OrthoDB" id="191163at2"/>